<dbReference type="eggNOG" id="COG1525">
    <property type="taxonomic scope" value="Bacteria"/>
</dbReference>
<sequence length="190" mass="20839">MRRRPLWRRILDGLAATALIAVVAFAAAKLERFSAEEITGQVRVVDGDSLAIGERRLRLKGIDAPELEQRCRRDGLAYSCGLEAVSHLRGLIAGSQVTCLGEGIDRYGRDLVRCSANSRDLNQAMVRAGHAVAYGDYLQDETAARSEQVGLWAGEFDMPQQWRAVHGGLVENLHGGWTALRASIRRLTGV</sequence>
<comment type="caution">
    <text evidence="2">The sequence shown here is derived from an EMBL/GenBank/DDBJ whole genome shotgun (WGS) entry which is preliminary data.</text>
</comment>
<feature type="domain" description="TNase-like" evidence="1">
    <location>
        <begin position="35"/>
        <end position="154"/>
    </location>
</feature>
<dbReference type="AlphaFoldDB" id="A9D6U7"/>
<dbReference type="SMART" id="SM00318">
    <property type="entry name" value="SNc"/>
    <property type="match status" value="1"/>
</dbReference>
<dbReference type="SUPFAM" id="SSF50199">
    <property type="entry name" value="Staphylococcal nuclease"/>
    <property type="match status" value="1"/>
</dbReference>
<dbReference type="PANTHER" id="PTHR12302">
    <property type="entry name" value="EBNA2 BINDING PROTEIN P100"/>
    <property type="match status" value="1"/>
</dbReference>
<dbReference type="STRING" id="411684.HPDFL43_10192"/>
<dbReference type="HOGENOM" id="CLU_046484_6_0_5"/>
<evidence type="ECO:0000313" key="2">
    <source>
        <dbReference type="EMBL" id="EDQ33599.1"/>
    </source>
</evidence>
<name>A9D6U7_HOEPD</name>
<dbReference type="Pfam" id="PF00565">
    <property type="entry name" value="SNase"/>
    <property type="match status" value="1"/>
</dbReference>
<evidence type="ECO:0000313" key="3">
    <source>
        <dbReference type="Proteomes" id="UP000004291"/>
    </source>
</evidence>
<organism evidence="2 3">
    <name type="scientific">Hoeflea phototrophica (strain DSM 17068 / NCIMB 14078 / DFL-43)</name>
    <dbReference type="NCBI Taxonomy" id="411684"/>
    <lineage>
        <taxon>Bacteria</taxon>
        <taxon>Pseudomonadati</taxon>
        <taxon>Pseudomonadota</taxon>
        <taxon>Alphaproteobacteria</taxon>
        <taxon>Hyphomicrobiales</taxon>
        <taxon>Rhizobiaceae</taxon>
        <taxon>Hoeflea</taxon>
    </lineage>
</organism>
<protein>
    <submittedName>
        <fullName evidence="2">Micrococcal nuclease (Thermonuclease)-like protein</fullName>
    </submittedName>
</protein>
<dbReference type="Proteomes" id="UP000004291">
    <property type="component" value="Chromosome"/>
</dbReference>
<reference evidence="2 3" key="2">
    <citation type="submission" date="2012-06" db="EMBL/GenBank/DDBJ databases">
        <authorList>
            <person name="Fiebig A."/>
        </authorList>
    </citation>
    <scope>NUCLEOTIDE SEQUENCE [LARGE SCALE GENOMIC DNA]</scope>
    <source>
        <strain evidence="2 3">DFL-43</strain>
    </source>
</reference>
<dbReference type="InterPro" id="IPR035437">
    <property type="entry name" value="SNase_OB-fold_sf"/>
</dbReference>
<reference evidence="2 3" key="1">
    <citation type="submission" date="2007-10" db="EMBL/GenBank/DDBJ databases">
        <authorList>
            <person name="Wagner-Dobler I."/>
            <person name="Ferriera S."/>
            <person name="Johnson J."/>
            <person name="Kravitz S."/>
            <person name="Beeson K."/>
            <person name="Sutton G."/>
            <person name="Rogers Y.-H."/>
            <person name="Friedman R."/>
            <person name="Frazier M."/>
            <person name="Venter J.C."/>
        </authorList>
    </citation>
    <scope>NUCLEOTIDE SEQUENCE [LARGE SCALE GENOMIC DNA]</scope>
    <source>
        <strain evidence="2 3">DFL-43</strain>
    </source>
</reference>
<dbReference type="PROSITE" id="PS50830">
    <property type="entry name" value="TNASE_3"/>
    <property type="match status" value="1"/>
</dbReference>
<accession>A9D6U7</accession>
<dbReference type="EMBL" id="ABIA03000002">
    <property type="protein sequence ID" value="EDQ33599.1"/>
    <property type="molecule type" value="Genomic_DNA"/>
</dbReference>
<dbReference type="PANTHER" id="PTHR12302:SF26">
    <property type="entry name" value="BLR1266 PROTEIN"/>
    <property type="match status" value="1"/>
</dbReference>
<proteinExistence type="predicted"/>
<keyword evidence="3" id="KW-1185">Reference proteome</keyword>
<dbReference type="Gene3D" id="2.40.50.90">
    <property type="match status" value="1"/>
</dbReference>
<gene>
    <name evidence="2" type="ORF">HPDFL43_10192</name>
</gene>
<dbReference type="InterPro" id="IPR016071">
    <property type="entry name" value="Staphylococal_nuclease_OB-fold"/>
</dbReference>
<evidence type="ECO:0000259" key="1">
    <source>
        <dbReference type="PROSITE" id="PS50830"/>
    </source>
</evidence>